<dbReference type="InterPro" id="IPR007627">
    <property type="entry name" value="RNA_pol_sigma70_r2"/>
</dbReference>
<dbReference type="SUPFAM" id="SSF88659">
    <property type="entry name" value="Sigma3 and sigma4 domains of RNA polymerase sigma factors"/>
    <property type="match status" value="1"/>
</dbReference>
<evidence type="ECO:0000259" key="7">
    <source>
        <dbReference type="Pfam" id="PF08281"/>
    </source>
</evidence>
<gene>
    <name evidence="8" type="ORF">E5A74_00455</name>
</gene>
<keyword evidence="9" id="KW-1185">Reference proteome</keyword>
<dbReference type="GO" id="GO:0006352">
    <property type="term" value="P:DNA-templated transcription initiation"/>
    <property type="evidence" value="ECO:0007669"/>
    <property type="project" value="InterPro"/>
</dbReference>
<dbReference type="InterPro" id="IPR039425">
    <property type="entry name" value="RNA_pol_sigma-70-like"/>
</dbReference>
<keyword evidence="5" id="KW-0804">Transcription</keyword>
<evidence type="ECO:0000256" key="4">
    <source>
        <dbReference type="ARBA" id="ARBA00023125"/>
    </source>
</evidence>
<protein>
    <submittedName>
        <fullName evidence="8">RNA polymerase sigma factor</fullName>
    </submittedName>
</protein>
<dbReference type="GO" id="GO:0003677">
    <property type="term" value="F:DNA binding"/>
    <property type="evidence" value="ECO:0007669"/>
    <property type="project" value="UniProtKB-KW"/>
</dbReference>
<evidence type="ECO:0000313" key="8">
    <source>
        <dbReference type="EMBL" id="TGX45688.1"/>
    </source>
</evidence>
<dbReference type="SUPFAM" id="SSF88946">
    <property type="entry name" value="Sigma2 domain of RNA polymerase sigma factors"/>
    <property type="match status" value="1"/>
</dbReference>
<name>A0A4S1WQQ3_9SPHN</name>
<dbReference type="PANTHER" id="PTHR43133">
    <property type="entry name" value="RNA POLYMERASE ECF-TYPE SIGMA FACTO"/>
    <property type="match status" value="1"/>
</dbReference>
<dbReference type="EMBL" id="SRXU01000001">
    <property type="protein sequence ID" value="TGX45688.1"/>
    <property type="molecule type" value="Genomic_DNA"/>
</dbReference>
<proteinExistence type="inferred from homology"/>
<dbReference type="AlphaFoldDB" id="A0A4S1WQQ3"/>
<comment type="similarity">
    <text evidence="1">Belongs to the sigma-70 factor family. ECF subfamily.</text>
</comment>
<feature type="domain" description="RNA polymerase sigma factor 70 region 4 type 2" evidence="7">
    <location>
        <begin position="163"/>
        <end position="214"/>
    </location>
</feature>
<reference evidence="8 9" key="1">
    <citation type="submission" date="2019-04" db="EMBL/GenBank/DDBJ databases">
        <title>Sphingomonas psychrotolerans sp. nov., isolated from soil in the Tianshan Mountains, Xinjiang, China.</title>
        <authorList>
            <person name="Luo Y."/>
            <person name="Sheng H."/>
        </authorList>
    </citation>
    <scope>NUCLEOTIDE SEQUENCE [LARGE SCALE GENOMIC DNA]</scope>
    <source>
        <strain evidence="8 9">KIS18-15</strain>
    </source>
</reference>
<evidence type="ECO:0000259" key="6">
    <source>
        <dbReference type="Pfam" id="PF04542"/>
    </source>
</evidence>
<evidence type="ECO:0000256" key="3">
    <source>
        <dbReference type="ARBA" id="ARBA00023082"/>
    </source>
</evidence>
<feature type="domain" description="RNA polymerase sigma-70 region 2" evidence="6">
    <location>
        <begin position="69"/>
        <end position="134"/>
    </location>
</feature>
<dbReference type="PANTHER" id="PTHR43133:SF8">
    <property type="entry name" value="RNA POLYMERASE SIGMA FACTOR HI_1459-RELATED"/>
    <property type="match status" value="1"/>
</dbReference>
<dbReference type="Gene3D" id="1.10.1740.10">
    <property type="match status" value="1"/>
</dbReference>
<organism evidence="8 9">
    <name type="scientific">Sphingomonas naasensis</name>
    <dbReference type="NCBI Taxonomy" id="1344951"/>
    <lineage>
        <taxon>Bacteria</taxon>
        <taxon>Pseudomonadati</taxon>
        <taxon>Pseudomonadota</taxon>
        <taxon>Alphaproteobacteria</taxon>
        <taxon>Sphingomonadales</taxon>
        <taxon>Sphingomonadaceae</taxon>
        <taxon>Sphingomonas</taxon>
    </lineage>
</organism>
<dbReference type="Pfam" id="PF08281">
    <property type="entry name" value="Sigma70_r4_2"/>
    <property type="match status" value="1"/>
</dbReference>
<dbReference type="InterPro" id="IPR013324">
    <property type="entry name" value="RNA_pol_sigma_r3/r4-like"/>
</dbReference>
<keyword evidence="2" id="KW-0805">Transcription regulation</keyword>
<sequence length="221" mass="23917">MRQIARYGGSWRRAVSGNDAPCRCGRRPPFCRDGPDPVTVPPTDPDTDPDAGLVAGAQAGDRDAFAALLARHYDRIHALAWQLTGSRADADDVAQDVCCTLVTRIGSFRREARFTTWLCGIVYNACRDLHRRRRSFSGVAARLAVLAGLARGPDGRDLHDALWVKSAIAGLPPAYRDAAVLVAGQQLTHGEAATILGVAEATVSWRMHEVRRRLAGHGEDA</sequence>
<dbReference type="InterPro" id="IPR013249">
    <property type="entry name" value="RNA_pol_sigma70_r4_t2"/>
</dbReference>
<keyword evidence="4" id="KW-0238">DNA-binding</keyword>
<evidence type="ECO:0000256" key="2">
    <source>
        <dbReference type="ARBA" id="ARBA00023015"/>
    </source>
</evidence>
<dbReference type="OrthoDB" id="9780326at2"/>
<evidence type="ECO:0000256" key="1">
    <source>
        <dbReference type="ARBA" id="ARBA00010641"/>
    </source>
</evidence>
<evidence type="ECO:0000256" key="5">
    <source>
        <dbReference type="ARBA" id="ARBA00023163"/>
    </source>
</evidence>
<dbReference type="GO" id="GO:0016987">
    <property type="term" value="F:sigma factor activity"/>
    <property type="evidence" value="ECO:0007669"/>
    <property type="project" value="UniProtKB-KW"/>
</dbReference>
<dbReference type="InterPro" id="IPR014284">
    <property type="entry name" value="RNA_pol_sigma-70_dom"/>
</dbReference>
<accession>A0A4S1WQQ3</accession>
<dbReference type="Proteomes" id="UP000309848">
    <property type="component" value="Unassembled WGS sequence"/>
</dbReference>
<dbReference type="Gene3D" id="1.10.10.10">
    <property type="entry name" value="Winged helix-like DNA-binding domain superfamily/Winged helix DNA-binding domain"/>
    <property type="match status" value="1"/>
</dbReference>
<dbReference type="InterPro" id="IPR013325">
    <property type="entry name" value="RNA_pol_sigma_r2"/>
</dbReference>
<dbReference type="NCBIfam" id="TIGR02937">
    <property type="entry name" value="sigma70-ECF"/>
    <property type="match status" value="1"/>
</dbReference>
<evidence type="ECO:0000313" key="9">
    <source>
        <dbReference type="Proteomes" id="UP000309848"/>
    </source>
</evidence>
<comment type="caution">
    <text evidence="8">The sequence shown here is derived from an EMBL/GenBank/DDBJ whole genome shotgun (WGS) entry which is preliminary data.</text>
</comment>
<keyword evidence="3" id="KW-0731">Sigma factor</keyword>
<dbReference type="Pfam" id="PF04542">
    <property type="entry name" value="Sigma70_r2"/>
    <property type="match status" value="1"/>
</dbReference>
<dbReference type="InterPro" id="IPR036388">
    <property type="entry name" value="WH-like_DNA-bd_sf"/>
</dbReference>